<dbReference type="InterPro" id="IPR022617">
    <property type="entry name" value="Rad60/SUMO-like_dom"/>
</dbReference>
<organism evidence="3 4">
    <name type="scientific">Mortierella alpina</name>
    <name type="common">Oleaginous fungus</name>
    <name type="synonym">Mortierella renispora</name>
    <dbReference type="NCBI Taxonomy" id="64518"/>
    <lineage>
        <taxon>Eukaryota</taxon>
        <taxon>Fungi</taxon>
        <taxon>Fungi incertae sedis</taxon>
        <taxon>Mucoromycota</taxon>
        <taxon>Mortierellomycotina</taxon>
        <taxon>Mortierellomycetes</taxon>
        <taxon>Mortierellales</taxon>
        <taxon>Mortierellaceae</taxon>
        <taxon>Mortierella</taxon>
    </lineage>
</organism>
<comment type="caution">
    <text evidence="3">The sequence shown here is derived from an EMBL/GenBank/DDBJ whole genome shotgun (WGS) entry which is preliminary data.</text>
</comment>
<dbReference type="PANTHER" id="PTHR10562">
    <property type="entry name" value="SMALL UBIQUITIN-RELATED MODIFIER"/>
    <property type="match status" value="1"/>
</dbReference>
<dbReference type="AlphaFoldDB" id="A0A9P8A4I6"/>
<feature type="domain" description="Rad60/SUMO-like" evidence="2">
    <location>
        <begin position="294"/>
        <end position="358"/>
    </location>
</feature>
<feature type="region of interest" description="Disordered" evidence="1">
    <location>
        <begin position="1"/>
        <end position="70"/>
    </location>
</feature>
<reference evidence="3" key="1">
    <citation type="submission" date="2021-07" db="EMBL/GenBank/DDBJ databases">
        <title>Draft genome of Mortierella alpina, strain LL118, isolated from an aspen leaf litter sample.</title>
        <authorList>
            <person name="Yang S."/>
            <person name="Vinatzer B.A."/>
        </authorList>
    </citation>
    <scope>NUCLEOTIDE SEQUENCE</scope>
    <source>
        <strain evidence="3">LL118</strain>
    </source>
</reference>
<feature type="region of interest" description="Disordered" evidence="1">
    <location>
        <begin position="82"/>
        <end position="182"/>
    </location>
</feature>
<feature type="region of interest" description="Disordered" evidence="1">
    <location>
        <begin position="383"/>
        <end position="404"/>
    </location>
</feature>
<dbReference type="CDD" id="cd17080">
    <property type="entry name" value="Ubl_SLD2_Esc2_like"/>
    <property type="match status" value="1"/>
</dbReference>
<gene>
    <name evidence="3" type="ORF">KVV02_006697</name>
</gene>
<feature type="region of interest" description="Disordered" evidence="1">
    <location>
        <begin position="196"/>
        <end position="262"/>
    </location>
</feature>
<name>A0A9P8A4I6_MORAP</name>
<evidence type="ECO:0000313" key="3">
    <source>
        <dbReference type="EMBL" id="KAG9322274.1"/>
    </source>
</evidence>
<accession>A0A9P8A4I6</accession>
<feature type="domain" description="Rad60/SUMO-like" evidence="2">
    <location>
        <begin position="414"/>
        <end position="483"/>
    </location>
</feature>
<feature type="compositionally biased region" description="Low complexity" evidence="1">
    <location>
        <begin position="202"/>
        <end position="236"/>
    </location>
</feature>
<dbReference type="CDD" id="cd01763">
    <property type="entry name" value="Ubl_SUMO_like"/>
    <property type="match status" value="1"/>
</dbReference>
<dbReference type="Pfam" id="PF11976">
    <property type="entry name" value="Rad60-SLD"/>
    <property type="match status" value="2"/>
</dbReference>
<protein>
    <recommendedName>
        <fullName evidence="2">Rad60/SUMO-like domain-containing protein</fullName>
    </recommendedName>
</protein>
<sequence length="484" mass="53372">MSDSDSSAPVKRKPQPKPRPRRMVRRVSSDSAGSPHGLTQSGSAMASPTSSQGAATSPSQQKRMNEDDFFNKARYYRDIVKVQETSFREEKDPEMEDTSALDSMLAVNDAPLSDLEDDITPKKAPEVVKVPEKSKRKRELSLTPPPELPTQYRRVDPVYPHPSTSIGLIDLDDDNGRNDDLDPELASIAAQITSTSQQSVEGASPAGAGSASSQQGLSQSSVSQISNSQPSASSPAFTTIPTINDTASQGSTSALASQGDDGSESELVNILLMWMEHPQTANEPPYSPLHAEVIAKLKKPIKVVVKANKSFRDMMEHYCRLKYLPMSEVVFTFRNARLMPSSTPQSLNFPQYAVIEVYKNDTYKWLKDQRAMKLAELERQEAELARMQAPTDSSESSATQQDSEDADAGHFLYIKLRGKDTTDLKIRVKPSTTAEAILSHYKIQKKMDADVLVKLEFDDEVMDLSTTIGSTDIEDDDMLFVRIG</sequence>
<evidence type="ECO:0000313" key="4">
    <source>
        <dbReference type="Proteomes" id="UP000717515"/>
    </source>
</evidence>
<evidence type="ECO:0000259" key="2">
    <source>
        <dbReference type="Pfam" id="PF11976"/>
    </source>
</evidence>
<feature type="compositionally biased region" description="Polar residues" evidence="1">
    <location>
        <begin position="390"/>
        <end position="401"/>
    </location>
</feature>
<evidence type="ECO:0000256" key="1">
    <source>
        <dbReference type="SAM" id="MobiDB-lite"/>
    </source>
</evidence>
<feature type="compositionally biased region" description="Polar residues" evidence="1">
    <location>
        <begin position="237"/>
        <end position="256"/>
    </location>
</feature>
<feature type="compositionally biased region" description="Polar residues" evidence="1">
    <location>
        <begin position="29"/>
        <end position="62"/>
    </location>
</feature>
<dbReference type="InterPro" id="IPR029071">
    <property type="entry name" value="Ubiquitin-like_domsf"/>
</dbReference>
<dbReference type="EMBL" id="JAIFTL010000156">
    <property type="protein sequence ID" value="KAG9322274.1"/>
    <property type="molecule type" value="Genomic_DNA"/>
</dbReference>
<proteinExistence type="predicted"/>
<feature type="compositionally biased region" description="Basic residues" evidence="1">
    <location>
        <begin position="10"/>
        <end position="25"/>
    </location>
</feature>
<feature type="compositionally biased region" description="Basic and acidic residues" evidence="1">
    <location>
        <begin position="82"/>
        <end position="91"/>
    </location>
</feature>
<dbReference type="Proteomes" id="UP000717515">
    <property type="component" value="Unassembled WGS sequence"/>
</dbReference>
<dbReference type="Gene3D" id="3.10.20.90">
    <property type="entry name" value="Phosphatidylinositol 3-kinase Catalytic Subunit, Chain A, domain 1"/>
    <property type="match status" value="2"/>
</dbReference>
<dbReference type="SUPFAM" id="SSF54236">
    <property type="entry name" value="Ubiquitin-like"/>
    <property type="match status" value="2"/>
</dbReference>
<feature type="compositionally biased region" description="Basic and acidic residues" evidence="1">
    <location>
        <begin position="119"/>
        <end position="133"/>
    </location>
</feature>